<feature type="region of interest" description="Disordered" evidence="1">
    <location>
        <begin position="1"/>
        <end position="20"/>
    </location>
</feature>
<evidence type="ECO:0000313" key="2">
    <source>
        <dbReference type="EMBL" id="KKL61063.1"/>
    </source>
</evidence>
<comment type="caution">
    <text evidence="2">The sequence shown here is derived from an EMBL/GenBank/DDBJ whole genome shotgun (WGS) entry which is preliminary data.</text>
</comment>
<organism evidence="2">
    <name type="scientific">marine sediment metagenome</name>
    <dbReference type="NCBI Taxonomy" id="412755"/>
    <lineage>
        <taxon>unclassified sequences</taxon>
        <taxon>metagenomes</taxon>
        <taxon>ecological metagenomes</taxon>
    </lineage>
</organism>
<dbReference type="AlphaFoldDB" id="A0A0F9DH86"/>
<proteinExistence type="predicted"/>
<protein>
    <submittedName>
        <fullName evidence="2">Uncharacterized protein</fullName>
    </submittedName>
</protein>
<accession>A0A0F9DH86</accession>
<sequence>MDSGAGARSPGGGDWREWSA</sequence>
<evidence type="ECO:0000256" key="1">
    <source>
        <dbReference type="SAM" id="MobiDB-lite"/>
    </source>
</evidence>
<gene>
    <name evidence="2" type="ORF">LCGC14_2199090</name>
</gene>
<reference evidence="2" key="1">
    <citation type="journal article" date="2015" name="Nature">
        <title>Complex archaea that bridge the gap between prokaryotes and eukaryotes.</title>
        <authorList>
            <person name="Spang A."/>
            <person name="Saw J.H."/>
            <person name="Jorgensen S.L."/>
            <person name="Zaremba-Niedzwiedzka K."/>
            <person name="Martijn J."/>
            <person name="Lind A.E."/>
            <person name="van Eijk R."/>
            <person name="Schleper C."/>
            <person name="Guy L."/>
            <person name="Ettema T.J."/>
        </authorList>
    </citation>
    <scope>NUCLEOTIDE SEQUENCE</scope>
</reference>
<feature type="non-terminal residue" evidence="2">
    <location>
        <position position="20"/>
    </location>
</feature>
<name>A0A0F9DH86_9ZZZZ</name>
<dbReference type="EMBL" id="LAZR01028934">
    <property type="protein sequence ID" value="KKL61063.1"/>
    <property type="molecule type" value="Genomic_DNA"/>
</dbReference>